<dbReference type="InterPro" id="IPR029159">
    <property type="entry name" value="CA109-like"/>
</dbReference>
<comment type="caution">
    <text evidence="1">The sequence shown here is derived from an EMBL/GenBank/DDBJ whole genome shotgun (WGS) entry which is preliminary data.</text>
</comment>
<dbReference type="PRINTS" id="PR02040">
    <property type="entry name" value="CDK2IP"/>
</dbReference>
<dbReference type="PANTHER" id="PTHR15827:SF2">
    <property type="entry name" value="CYCLIN-DEPENDENT KINASE 2-INTERACTING PROTEIN"/>
    <property type="match status" value="1"/>
</dbReference>
<proteinExistence type="predicted"/>
<protein>
    <submittedName>
        <fullName evidence="1">Uncharacterized protein</fullName>
    </submittedName>
</protein>
<dbReference type="Pfam" id="PF15011">
    <property type="entry name" value="CA109-like"/>
    <property type="match status" value="1"/>
</dbReference>
<accession>A0A1Y1V306</accession>
<keyword evidence="2" id="KW-1185">Reference proteome</keyword>
<organism evidence="1 2">
    <name type="scientific">Piromyces finnis</name>
    <dbReference type="NCBI Taxonomy" id="1754191"/>
    <lineage>
        <taxon>Eukaryota</taxon>
        <taxon>Fungi</taxon>
        <taxon>Fungi incertae sedis</taxon>
        <taxon>Chytridiomycota</taxon>
        <taxon>Chytridiomycota incertae sedis</taxon>
        <taxon>Neocallimastigomycetes</taxon>
        <taxon>Neocallimastigales</taxon>
        <taxon>Neocallimastigaceae</taxon>
        <taxon>Piromyces</taxon>
    </lineage>
</organism>
<dbReference type="EMBL" id="MCFH01000036">
    <property type="protein sequence ID" value="ORX46181.1"/>
    <property type="molecule type" value="Genomic_DNA"/>
</dbReference>
<dbReference type="OrthoDB" id="17066at2759"/>
<dbReference type="PANTHER" id="PTHR15827">
    <property type="entry name" value="CYCLIN-DEPENDENT KINASE 2-INTERACTING PROTEIN"/>
    <property type="match status" value="1"/>
</dbReference>
<gene>
    <name evidence="1" type="ORF">BCR36DRAFT_357294</name>
</gene>
<dbReference type="InterPro" id="IPR023250">
    <property type="entry name" value="Cyclin-dep_Kinase_2_interact"/>
</dbReference>
<dbReference type="Proteomes" id="UP000193719">
    <property type="component" value="Unassembled WGS sequence"/>
</dbReference>
<sequence>MKRSSQRAIKTLFNDLKTCQKRWDSLNTDSLKHASNIVNTVLQLLYVKQPQSWSHTLKDFNSLNTKYQDKITSQLPSLQEKLNSFLSKIAYQHNKMIIIQQQLEQVIEEAVSNLGAEYLDKIPIFVSFTLSDCSSILNEIVEMYTTELNLKKTIFNNLLKINDRKEGMLYTSCWINEPYINLKRINDIEELIENEFL</sequence>
<dbReference type="AlphaFoldDB" id="A0A1Y1V306"/>
<evidence type="ECO:0000313" key="2">
    <source>
        <dbReference type="Proteomes" id="UP000193719"/>
    </source>
</evidence>
<reference evidence="1 2" key="1">
    <citation type="submission" date="2016-08" db="EMBL/GenBank/DDBJ databases">
        <title>Genomes of anaerobic fungi encode conserved fungal cellulosomes for biomass hydrolysis.</title>
        <authorList>
            <consortium name="DOE Joint Genome Institute"/>
            <person name="Haitjema C.H."/>
            <person name="Gilmore S.P."/>
            <person name="Henske J.K."/>
            <person name="Solomon K.V."/>
            <person name="De Groot R."/>
            <person name="Kuo A."/>
            <person name="Mondo S.J."/>
            <person name="Salamov A.A."/>
            <person name="Labutti K."/>
            <person name="Zhao Z."/>
            <person name="Chiniquy J."/>
            <person name="Barry K."/>
            <person name="Brewer H.M."/>
            <person name="Purvine S.O."/>
            <person name="Wright A.T."/>
            <person name="Boxma B."/>
            <person name="Van Alen T."/>
            <person name="Hackstein J.H."/>
            <person name="Baker S.E."/>
            <person name="Grigoriev I.V."/>
            <person name="O'Malley M.A."/>
        </authorList>
    </citation>
    <scope>NUCLEOTIDE SEQUENCE [LARGE SCALE GENOMIC DNA]</scope>
    <source>
        <strain evidence="2">finn</strain>
    </source>
</reference>
<evidence type="ECO:0000313" key="1">
    <source>
        <dbReference type="EMBL" id="ORX46181.1"/>
    </source>
</evidence>
<reference evidence="1 2" key="2">
    <citation type="submission" date="2016-08" db="EMBL/GenBank/DDBJ databases">
        <title>Pervasive Adenine N6-methylation of Active Genes in Fungi.</title>
        <authorList>
            <consortium name="DOE Joint Genome Institute"/>
            <person name="Mondo S.J."/>
            <person name="Dannebaum R.O."/>
            <person name="Kuo R.C."/>
            <person name="Labutti K."/>
            <person name="Haridas S."/>
            <person name="Kuo A."/>
            <person name="Salamov A."/>
            <person name="Ahrendt S.R."/>
            <person name="Lipzen A."/>
            <person name="Sullivan W."/>
            <person name="Andreopoulos W.B."/>
            <person name="Clum A."/>
            <person name="Lindquist E."/>
            <person name="Daum C."/>
            <person name="Ramamoorthy G.K."/>
            <person name="Gryganskyi A."/>
            <person name="Culley D."/>
            <person name="Magnuson J.K."/>
            <person name="James T.Y."/>
            <person name="O'Malley M.A."/>
            <person name="Stajich J.E."/>
            <person name="Spatafora J.W."/>
            <person name="Visel A."/>
            <person name="Grigoriev I.V."/>
        </authorList>
    </citation>
    <scope>NUCLEOTIDE SEQUENCE [LARGE SCALE GENOMIC DNA]</scope>
    <source>
        <strain evidence="2">finn</strain>
    </source>
</reference>
<name>A0A1Y1V306_9FUNG</name>